<keyword evidence="3" id="KW-1185">Reference proteome</keyword>
<accession>G4T954</accession>
<feature type="compositionally biased region" description="Low complexity" evidence="1">
    <location>
        <begin position="488"/>
        <end position="507"/>
    </location>
</feature>
<dbReference type="AlphaFoldDB" id="G4T954"/>
<feature type="region of interest" description="Disordered" evidence="1">
    <location>
        <begin position="75"/>
        <end position="94"/>
    </location>
</feature>
<feature type="compositionally biased region" description="Acidic residues" evidence="1">
    <location>
        <begin position="353"/>
        <end position="362"/>
    </location>
</feature>
<feature type="region of interest" description="Disordered" evidence="1">
    <location>
        <begin position="230"/>
        <end position="296"/>
    </location>
</feature>
<sequence length="514" mass="56293">MSATAAVRNDGQPARDQPLSASSSSSHTLSRVLHPLQNLNFPQPSSSSRTGAAKPSRPVYFAPYPPHQQLKLDVCTPGSSSSRTAASSASHVGAADLQSPNRAAFVAQYDYVEMKLHGSRDQRDELAKKPFPGEPGVIYHSPSNPNVTYDTIFQTTHDFIDLAETIRYYPTFVDLPLELRPSKTRYDATKNSDDLMLRVRCLFCRGRFGGKNAKAIWERHVKEHWPKPDRVRDTYKEEGRRPVRHIQKRSTGSSSHGRNRSSDSAWMPTGRHVDHSDTESYTSDSSRASSVEPPSAVQVSIASPVYFSHVHQEAIRVHDDADTEDNATPAKSQAPPLPKSATRRLVRSPSPDSSEEETEQETNDTVVPPITSLGYWNIVFDRDCWSRASRICPSKPDIISSLEAAAAKLVLGTTGPAVSTTTGPTLTATSTLSTVEATESSKATTEAAATPRRQFARKRSHSQSEDSDSAEEMMQVFVSPGQKRRRVGGNSCSSSDDSNSGSSGYHSNSDRESM</sequence>
<evidence type="ECO:0000256" key="1">
    <source>
        <dbReference type="SAM" id="MobiDB-lite"/>
    </source>
</evidence>
<reference evidence="2 3" key="1">
    <citation type="journal article" date="2011" name="PLoS Pathog.">
        <title>Endophytic Life Strategies Decoded by Genome and Transcriptome Analyses of the Mutualistic Root Symbiont Piriformospora indica.</title>
        <authorList>
            <person name="Zuccaro A."/>
            <person name="Lahrmann U."/>
            <person name="Guldener U."/>
            <person name="Langen G."/>
            <person name="Pfiffi S."/>
            <person name="Biedenkopf D."/>
            <person name="Wong P."/>
            <person name="Samans B."/>
            <person name="Grimm C."/>
            <person name="Basiewicz M."/>
            <person name="Murat C."/>
            <person name="Martin F."/>
            <person name="Kogel K.H."/>
        </authorList>
    </citation>
    <scope>NUCLEOTIDE SEQUENCE [LARGE SCALE GENOMIC DNA]</scope>
    <source>
        <strain evidence="2 3">DSM 11827</strain>
    </source>
</reference>
<gene>
    <name evidence="2" type="ORF">PIIN_01671</name>
</gene>
<evidence type="ECO:0000313" key="2">
    <source>
        <dbReference type="EMBL" id="CCA67847.1"/>
    </source>
</evidence>
<feature type="region of interest" description="Disordered" evidence="1">
    <location>
        <begin position="1"/>
        <end position="63"/>
    </location>
</feature>
<feature type="compositionally biased region" description="Polar residues" evidence="1">
    <location>
        <begin position="279"/>
        <end position="289"/>
    </location>
</feature>
<proteinExistence type="predicted"/>
<dbReference type="EMBL" id="CAFZ01000021">
    <property type="protein sequence ID" value="CCA67847.1"/>
    <property type="molecule type" value="Genomic_DNA"/>
</dbReference>
<dbReference type="HOGENOM" id="CLU_530089_0_0_1"/>
<dbReference type="OrthoDB" id="3166896at2759"/>
<feature type="region of interest" description="Disordered" evidence="1">
    <location>
        <begin position="432"/>
        <end position="514"/>
    </location>
</feature>
<comment type="caution">
    <text evidence="2">The sequence shown here is derived from an EMBL/GenBank/DDBJ whole genome shotgun (WGS) entry which is preliminary data.</text>
</comment>
<protein>
    <submittedName>
        <fullName evidence="2">Uncharacterized protein</fullName>
    </submittedName>
</protein>
<organism evidence="2 3">
    <name type="scientific">Serendipita indica (strain DSM 11827)</name>
    <name type="common">Root endophyte fungus</name>
    <name type="synonym">Piriformospora indica</name>
    <dbReference type="NCBI Taxonomy" id="1109443"/>
    <lineage>
        <taxon>Eukaryota</taxon>
        <taxon>Fungi</taxon>
        <taxon>Dikarya</taxon>
        <taxon>Basidiomycota</taxon>
        <taxon>Agaricomycotina</taxon>
        <taxon>Agaricomycetes</taxon>
        <taxon>Sebacinales</taxon>
        <taxon>Serendipitaceae</taxon>
        <taxon>Serendipita</taxon>
    </lineage>
</organism>
<evidence type="ECO:0000313" key="3">
    <source>
        <dbReference type="Proteomes" id="UP000007148"/>
    </source>
</evidence>
<feature type="compositionally biased region" description="Low complexity" evidence="1">
    <location>
        <begin position="432"/>
        <end position="450"/>
    </location>
</feature>
<name>G4T954_SERID</name>
<dbReference type="InParanoid" id="G4T954"/>
<feature type="compositionally biased region" description="Low complexity" evidence="1">
    <location>
        <begin position="79"/>
        <end position="90"/>
    </location>
</feature>
<feature type="region of interest" description="Disordered" evidence="1">
    <location>
        <begin position="320"/>
        <end position="364"/>
    </location>
</feature>
<feature type="compositionally biased region" description="Polar residues" evidence="1">
    <location>
        <begin position="37"/>
        <end position="50"/>
    </location>
</feature>
<dbReference type="Proteomes" id="UP000007148">
    <property type="component" value="Unassembled WGS sequence"/>
</dbReference>
<feature type="compositionally biased region" description="Basic and acidic residues" evidence="1">
    <location>
        <begin position="230"/>
        <end position="241"/>
    </location>
</feature>